<proteinExistence type="predicted"/>
<name>A0ABT7NIF5_9SPHI</name>
<dbReference type="RefSeq" id="WP_286650293.1">
    <property type="nucleotide sequence ID" value="NZ_JACAGK010000003.1"/>
</dbReference>
<evidence type="ECO:0000313" key="2">
    <source>
        <dbReference type="Proteomes" id="UP001170954"/>
    </source>
</evidence>
<reference evidence="1" key="1">
    <citation type="submission" date="2020-06" db="EMBL/GenBank/DDBJ databases">
        <authorList>
            <person name="Dong N."/>
        </authorList>
    </citation>
    <scope>NUCLEOTIDE SEQUENCE</scope>
    <source>
        <strain evidence="1">R1692</strain>
    </source>
</reference>
<accession>A0ABT7NIF5</accession>
<keyword evidence="2" id="KW-1185">Reference proteome</keyword>
<gene>
    <name evidence="1" type="ORF">HX018_01740</name>
</gene>
<reference evidence="1" key="2">
    <citation type="journal article" date="2022" name="Sci. Total Environ.">
        <title>Prevalence, transmission, and molecular epidemiology of tet(X)-positive bacteria among humans, animals, and environmental niches in China: An epidemiological, and genomic-based study.</title>
        <authorList>
            <person name="Dong N."/>
            <person name="Zeng Y."/>
            <person name="Cai C."/>
            <person name="Sun C."/>
            <person name="Lu J."/>
            <person name="Liu C."/>
            <person name="Zhou H."/>
            <person name="Sun Q."/>
            <person name="Shu L."/>
            <person name="Wang H."/>
            <person name="Wang Y."/>
            <person name="Wang S."/>
            <person name="Wu C."/>
            <person name="Chan E.W."/>
            <person name="Chen G."/>
            <person name="Shen Z."/>
            <person name="Chen S."/>
            <person name="Zhang R."/>
        </authorList>
    </citation>
    <scope>NUCLEOTIDE SEQUENCE</scope>
    <source>
        <strain evidence="1">R1692</strain>
    </source>
</reference>
<protein>
    <submittedName>
        <fullName evidence="1">Uncharacterized protein</fullName>
    </submittedName>
</protein>
<organism evidence="1 2">
    <name type="scientific">Sphingobacterium hotanense</name>
    <dbReference type="NCBI Taxonomy" id="649196"/>
    <lineage>
        <taxon>Bacteria</taxon>
        <taxon>Pseudomonadati</taxon>
        <taxon>Bacteroidota</taxon>
        <taxon>Sphingobacteriia</taxon>
        <taxon>Sphingobacteriales</taxon>
        <taxon>Sphingobacteriaceae</taxon>
        <taxon>Sphingobacterium</taxon>
    </lineage>
</organism>
<dbReference type="EMBL" id="JACAGK010000003">
    <property type="protein sequence ID" value="MDM1046967.1"/>
    <property type="molecule type" value="Genomic_DNA"/>
</dbReference>
<comment type="caution">
    <text evidence="1">The sequence shown here is derived from an EMBL/GenBank/DDBJ whole genome shotgun (WGS) entry which is preliminary data.</text>
</comment>
<evidence type="ECO:0000313" key="1">
    <source>
        <dbReference type="EMBL" id="MDM1046967.1"/>
    </source>
</evidence>
<dbReference type="Proteomes" id="UP001170954">
    <property type="component" value="Unassembled WGS sequence"/>
</dbReference>
<sequence>MANCLSGIANLHSLERVILVNRIIINYILNRRTNIMDSLKFEISTATQQQLQRVQEVLNDVSSINEWQIAPYVDGYLVSLKGINMQIANILTCISALGLDAERLYEE</sequence>